<protein>
    <recommendedName>
        <fullName evidence="5">Carboxypeptidase regulatory-like domain-containing protein</fullName>
    </recommendedName>
</protein>
<feature type="chain" id="PRO_5039071489" description="Carboxypeptidase regulatory-like domain-containing protein" evidence="2">
    <location>
        <begin position="20"/>
        <end position="386"/>
    </location>
</feature>
<accession>A0A345PJL6</accession>
<dbReference type="InterPro" id="IPR008969">
    <property type="entry name" value="CarboxyPept-like_regulatory"/>
</dbReference>
<organism evidence="3 4">
    <name type="scientific">Oceanobacillus zhaokaii</name>
    <dbReference type="NCBI Taxonomy" id="2052660"/>
    <lineage>
        <taxon>Bacteria</taxon>
        <taxon>Bacillati</taxon>
        <taxon>Bacillota</taxon>
        <taxon>Bacilli</taxon>
        <taxon>Bacillales</taxon>
        <taxon>Bacillaceae</taxon>
        <taxon>Oceanobacillus</taxon>
    </lineage>
</organism>
<dbReference type="Proteomes" id="UP000253908">
    <property type="component" value="Chromosome"/>
</dbReference>
<evidence type="ECO:0000256" key="1">
    <source>
        <dbReference type="SAM" id="MobiDB-lite"/>
    </source>
</evidence>
<gene>
    <name evidence="3" type="ORF">CUC15_15210</name>
</gene>
<keyword evidence="4" id="KW-1185">Reference proteome</keyword>
<dbReference type="EMBL" id="CP024848">
    <property type="protein sequence ID" value="AXI10196.1"/>
    <property type="molecule type" value="Genomic_DNA"/>
</dbReference>
<proteinExistence type="predicted"/>
<dbReference type="OrthoDB" id="2788780at2"/>
<dbReference type="SUPFAM" id="SSF49464">
    <property type="entry name" value="Carboxypeptidase regulatory domain-like"/>
    <property type="match status" value="1"/>
</dbReference>
<feature type="signal peptide" evidence="2">
    <location>
        <begin position="1"/>
        <end position="19"/>
    </location>
</feature>
<evidence type="ECO:0000313" key="3">
    <source>
        <dbReference type="EMBL" id="AXI10196.1"/>
    </source>
</evidence>
<evidence type="ECO:0000313" key="4">
    <source>
        <dbReference type="Proteomes" id="UP000253908"/>
    </source>
</evidence>
<reference evidence="4" key="1">
    <citation type="submission" date="2017-11" db="EMBL/GenBank/DDBJ databases">
        <authorList>
            <person name="Zhu W."/>
        </authorList>
    </citation>
    <scope>NUCLEOTIDE SEQUENCE [LARGE SCALE GENOMIC DNA]</scope>
    <source>
        <strain evidence="4">160</strain>
    </source>
</reference>
<keyword evidence="2" id="KW-0732">Signal</keyword>
<feature type="region of interest" description="Disordered" evidence="1">
    <location>
        <begin position="365"/>
        <end position="386"/>
    </location>
</feature>
<evidence type="ECO:0008006" key="5">
    <source>
        <dbReference type="Google" id="ProtNLM"/>
    </source>
</evidence>
<dbReference type="PROSITE" id="PS51257">
    <property type="entry name" value="PROKAR_LIPOPROTEIN"/>
    <property type="match status" value="1"/>
</dbReference>
<dbReference type="RefSeq" id="WP_114917483.1">
    <property type="nucleotide sequence ID" value="NZ_CP024848.1"/>
</dbReference>
<name>A0A345PJL6_9BACI</name>
<dbReference type="Gene3D" id="2.60.40.1120">
    <property type="entry name" value="Carboxypeptidase-like, regulatory domain"/>
    <property type="match status" value="1"/>
</dbReference>
<dbReference type="AlphaFoldDB" id="A0A345PJL6"/>
<evidence type="ECO:0000256" key="2">
    <source>
        <dbReference type="SAM" id="SignalP"/>
    </source>
</evidence>
<sequence length="386" mass="42911">MVKKLLFIFFMLIIPLLSACTGTSEDQIESGQKQGQKDMEEEQREKAVVQDVSLSLDKQNLSVTPWRLDNSQLEEVIGILTVDGKPVNDAAIQVDAKRIIKTDETGSFSFMIDRNNLANKTVEVVNVDNAKIGDGELLDETKHALLSLSEKITVSYPIEIISVEPSKEDEKFVVVEGTAILDENQEYPAFGTSKYSVHGTVVDSEGNPIEGATVNLRRDGVEGFTVSHPSNEDGEYQMMYLPEDDEDHYLNVVYEGVTYHLPDNRVFQFPEDISVQVDIQLPSEGEVITDEPPYLVSRTAPGALYTGIMIGLHVDGDVEYSVTIPNRDGTFTMKVPKLVWNGSPTFYQASFEKFLLEGKESGDMVSSEFLPEPNENEPTMIVPKEG</sequence>
<dbReference type="KEGG" id="ocn:CUC15_15210"/>